<evidence type="ECO:0000256" key="5">
    <source>
        <dbReference type="ARBA" id="ARBA00037982"/>
    </source>
</evidence>
<feature type="non-terminal residue" evidence="8">
    <location>
        <position position="1"/>
    </location>
</feature>
<dbReference type="Gramene" id="TVU13854">
    <property type="protein sequence ID" value="TVU13854"/>
    <property type="gene ID" value="EJB05_37285"/>
</dbReference>
<dbReference type="GO" id="GO:0005634">
    <property type="term" value="C:nucleus"/>
    <property type="evidence" value="ECO:0007669"/>
    <property type="project" value="TreeGrafter"/>
</dbReference>
<evidence type="ECO:0000313" key="8">
    <source>
        <dbReference type="EMBL" id="TVU13854.1"/>
    </source>
</evidence>
<dbReference type="PROSITE" id="PS50011">
    <property type="entry name" value="PROTEIN_KINASE_DOM"/>
    <property type="match status" value="1"/>
</dbReference>
<evidence type="ECO:0000256" key="4">
    <source>
        <dbReference type="ARBA" id="ARBA00022840"/>
    </source>
</evidence>
<feature type="region of interest" description="Disordered" evidence="6">
    <location>
        <begin position="381"/>
        <end position="405"/>
    </location>
</feature>
<dbReference type="GO" id="GO:0005524">
    <property type="term" value="F:ATP binding"/>
    <property type="evidence" value="ECO:0007669"/>
    <property type="project" value="UniProtKB-KW"/>
</dbReference>
<feature type="domain" description="Protein kinase" evidence="7">
    <location>
        <begin position="275"/>
        <end position="612"/>
    </location>
</feature>
<dbReference type="GO" id="GO:0005829">
    <property type="term" value="C:cytosol"/>
    <property type="evidence" value="ECO:0007669"/>
    <property type="project" value="TreeGrafter"/>
</dbReference>
<evidence type="ECO:0000256" key="6">
    <source>
        <dbReference type="SAM" id="MobiDB-lite"/>
    </source>
</evidence>
<evidence type="ECO:0000256" key="3">
    <source>
        <dbReference type="ARBA" id="ARBA00022777"/>
    </source>
</evidence>
<organism evidence="8 9">
    <name type="scientific">Eragrostis curvula</name>
    <name type="common">weeping love grass</name>
    <dbReference type="NCBI Taxonomy" id="38414"/>
    <lineage>
        <taxon>Eukaryota</taxon>
        <taxon>Viridiplantae</taxon>
        <taxon>Streptophyta</taxon>
        <taxon>Embryophyta</taxon>
        <taxon>Tracheophyta</taxon>
        <taxon>Spermatophyta</taxon>
        <taxon>Magnoliopsida</taxon>
        <taxon>Liliopsida</taxon>
        <taxon>Poales</taxon>
        <taxon>Poaceae</taxon>
        <taxon>PACMAD clade</taxon>
        <taxon>Chloridoideae</taxon>
        <taxon>Eragrostideae</taxon>
        <taxon>Eragrostidinae</taxon>
        <taxon>Eragrostis</taxon>
    </lineage>
</organism>
<dbReference type="InterPro" id="IPR011009">
    <property type="entry name" value="Kinase-like_dom_sf"/>
</dbReference>
<evidence type="ECO:0000259" key="7">
    <source>
        <dbReference type="PROSITE" id="PS50011"/>
    </source>
</evidence>
<dbReference type="Pfam" id="PF00069">
    <property type="entry name" value="Pkinase"/>
    <property type="match status" value="1"/>
</dbReference>
<evidence type="ECO:0000313" key="9">
    <source>
        <dbReference type="Proteomes" id="UP000324897"/>
    </source>
</evidence>
<protein>
    <recommendedName>
        <fullName evidence="7">Protein kinase domain-containing protein</fullName>
    </recommendedName>
</protein>
<reference evidence="8 9" key="1">
    <citation type="journal article" date="2019" name="Sci. Rep.">
        <title>A high-quality genome of Eragrostis curvula grass provides insights into Poaceae evolution and supports new strategies to enhance forage quality.</title>
        <authorList>
            <person name="Carballo J."/>
            <person name="Santos B.A.C.M."/>
            <person name="Zappacosta D."/>
            <person name="Garbus I."/>
            <person name="Selva J.P."/>
            <person name="Gallo C.A."/>
            <person name="Diaz A."/>
            <person name="Albertini E."/>
            <person name="Caccamo M."/>
            <person name="Echenique V."/>
        </authorList>
    </citation>
    <scope>NUCLEOTIDE SEQUENCE [LARGE SCALE GENOMIC DNA]</scope>
    <source>
        <strain evidence="9">cv. Victoria</strain>
        <tissue evidence="8">Leaf</tissue>
    </source>
</reference>
<dbReference type="GO" id="GO:0004694">
    <property type="term" value="F:eukaryotic translation initiation factor 2alpha kinase activity"/>
    <property type="evidence" value="ECO:0007669"/>
    <property type="project" value="TreeGrafter"/>
</dbReference>
<feature type="compositionally biased region" description="Low complexity" evidence="6">
    <location>
        <begin position="381"/>
        <end position="393"/>
    </location>
</feature>
<feature type="region of interest" description="Disordered" evidence="6">
    <location>
        <begin position="34"/>
        <end position="74"/>
    </location>
</feature>
<keyword evidence="9" id="KW-1185">Reference proteome</keyword>
<dbReference type="EMBL" id="RWGY01000031">
    <property type="protein sequence ID" value="TVU13854.1"/>
    <property type="molecule type" value="Genomic_DNA"/>
</dbReference>
<dbReference type="SUPFAM" id="SSF56112">
    <property type="entry name" value="Protein kinase-like (PK-like)"/>
    <property type="match status" value="1"/>
</dbReference>
<keyword evidence="2" id="KW-0547">Nucleotide-binding</keyword>
<keyword evidence="3" id="KW-0418">Kinase</keyword>
<accession>A0A5J9TR86</accession>
<dbReference type="Gene3D" id="1.10.510.10">
    <property type="entry name" value="Transferase(Phosphotransferase) domain 1"/>
    <property type="match status" value="1"/>
</dbReference>
<feature type="compositionally biased region" description="Polar residues" evidence="6">
    <location>
        <begin position="394"/>
        <end position="404"/>
    </location>
</feature>
<proteinExistence type="inferred from homology"/>
<comment type="similarity">
    <text evidence="5">Belongs to the protein kinase superfamily. Ser/Thr protein kinase family. GCN2 subfamily.</text>
</comment>
<dbReference type="InterPro" id="IPR000719">
    <property type="entry name" value="Prot_kinase_dom"/>
</dbReference>
<dbReference type="OrthoDB" id="696077at2759"/>
<feature type="region of interest" description="Disordered" evidence="6">
    <location>
        <begin position="593"/>
        <end position="612"/>
    </location>
</feature>
<dbReference type="AlphaFoldDB" id="A0A5J9TR86"/>
<dbReference type="InterPro" id="IPR050339">
    <property type="entry name" value="CC_SR_Kinase"/>
</dbReference>
<dbReference type="PROSITE" id="PS00108">
    <property type="entry name" value="PROTEIN_KINASE_ST"/>
    <property type="match status" value="1"/>
</dbReference>
<gene>
    <name evidence="8" type="ORF">EJB05_37285</name>
</gene>
<keyword evidence="4" id="KW-0067">ATP-binding</keyword>
<dbReference type="PANTHER" id="PTHR11042">
    <property type="entry name" value="EUKARYOTIC TRANSLATION INITIATION FACTOR 2-ALPHA KINASE EIF2-ALPHA KINASE -RELATED"/>
    <property type="match status" value="1"/>
</dbReference>
<name>A0A5J9TR86_9POAL</name>
<dbReference type="Proteomes" id="UP000324897">
    <property type="component" value="Unassembled WGS sequence"/>
</dbReference>
<keyword evidence="1" id="KW-0808">Transferase</keyword>
<comment type="caution">
    <text evidence="8">The sequence shown here is derived from an EMBL/GenBank/DDBJ whole genome shotgun (WGS) entry which is preliminary data.</text>
</comment>
<evidence type="ECO:0000256" key="2">
    <source>
        <dbReference type="ARBA" id="ARBA00022741"/>
    </source>
</evidence>
<dbReference type="CDD" id="cd00180">
    <property type="entry name" value="PKc"/>
    <property type="match status" value="1"/>
</dbReference>
<dbReference type="PANTHER" id="PTHR11042:SF136">
    <property type="entry name" value="EIF-2-ALPHA KINASE GCN2"/>
    <property type="match status" value="1"/>
</dbReference>
<dbReference type="SMART" id="SM00220">
    <property type="entry name" value="S_TKc"/>
    <property type="match status" value="1"/>
</dbReference>
<dbReference type="Gene3D" id="3.30.200.20">
    <property type="entry name" value="Phosphorylase Kinase, domain 1"/>
    <property type="match status" value="1"/>
</dbReference>
<sequence length="612" mass="68255">LPSSQNSVVQLKLPLEFAASAVFPFPFPAPRIAKPRLGFRPPNSSPSSCLHRAPPPTMASPSHQRPPDSAGPAPASIRARLYNLAGGKLMLIAELEQRSDAPQGDGVVLDAEAPAAGARARDKLLLVMLQEERVLHASYLRFVEGSPPAGQEERNKEGEVARDCQVSTKDEQDCPVSIKEDLHLYSIKLRIWPRSHIVHLLLFNTQSWLLTRQYDICCLSNDEVELLTRAIKEDFQKDQTTFFALLRFNFEGIMVHLPRVSLFAESELRPSINDFQIRQFLGKGASCNAHLGNYCYDHNDYALKVMKLKKRVQEEPREVSIQSCLRSPYIVRFSQAWIGSLCNLKYEDCSDSYSSESISPRTGYSANVSEFYPYVSSTRTESSSTETCSNSKSYGRSSEGNSVHNHSDSSKGLVCFEDGPVDTQCPKCMCISMEFCPRTLGEYLMYGSHKCDVEKSMIIFQEVTTGLKHMHDVGIVHRDLKPSNIFFGMDGGIKIADFGHSCFQPDPATSFDGTPKRGTLFYAALELDTGVNTSEKVDIYSLGVIYLQLFHSFGTATEMLSKFKRYCRGVGSQVEWEGGDLALFRKMVSEDPRERPSATDILDYISKGPSSS</sequence>
<evidence type="ECO:0000256" key="1">
    <source>
        <dbReference type="ARBA" id="ARBA00022679"/>
    </source>
</evidence>
<dbReference type="InterPro" id="IPR008271">
    <property type="entry name" value="Ser/Thr_kinase_AS"/>
</dbReference>